<dbReference type="EMBL" id="CP020814">
    <property type="protein sequence ID" value="ARK29393.1"/>
    <property type="molecule type" value="Genomic_DNA"/>
</dbReference>
<evidence type="ECO:0008006" key="3">
    <source>
        <dbReference type="Google" id="ProtNLM"/>
    </source>
</evidence>
<dbReference type="InterPro" id="IPR009256">
    <property type="entry name" value="YqgQ-like"/>
</dbReference>
<evidence type="ECO:0000313" key="1">
    <source>
        <dbReference type="EMBL" id="ARK29393.1"/>
    </source>
</evidence>
<dbReference type="Gene3D" id="1.10.287.760">
    <property type="entry name" value="YqgQ-like"/>
    <property type="match status" value="1"/>
</dbReference>
<dbReference type="Pfam" id="PF06014">
    <property type="entry name" value="YqgQ-like"/>
    <property type="match status" value="1"/>
</dbReference>
<dbReference type="SUPFAM" id="SSF158379">
    <property type="entry name" value="YqgQ-like"/>
    <property type="match status" value="1"/>
</dbReference>
<dbReference type="InterPro" id="IPR023164">
    <property type="entry name" value="YqgQ-like_sf"/>
</dbReference>
<dbReference type="AlphaFoldDB" id="A0A1X9MB56"/>
<name>A0A1X9MB56_9BACI</name>
<gene>
    <name evidence="1" type="ORF">BkAM31D_05745</name>
</gene>
<evidence type="ECO:0000313" key="2">
    <source>
        <dbReference type="Proteomes" id="UP000193006"/>
    </source>
</evidence>
<dbReference type="Proteomes" id="UP000193006">
    <property type="component" value="Chromosome"/>
</dbReference>
<sequence length="63" mass="7572">MQTMYDLGKLLKRHGTIIYTRDRKLDLALMEDELRELYAMKLIDTKEFQEGLLILRKEKTNLN</sequence>
<protein>
    <recommendedName>
        <fullName evidence="3">DUF910 family protein</fullName>
    </recommendedName>
</protein>
<organism evidence="1 2">
    <name type="scientific">Halalkalibacter krulwichiae</name>
    <dbReference type="NCBI Taxonomy" id="199441"/>
    <lineage>
        <taxon>Bacteria</taxon>
        <taxon>Bacillati</taxon>
        <taxon>Bacillota</taxon>
        <taxon>Bacilli</taxon>
        <taxon>Bacillales</taxon>
        <taxon>Bacillaceae</taxon>
        <taxon>Halalkalibacter</taxon>
    </lineage>
</organism>
<dbReference type="KEGG" id="bkw:BkAM31D_05745"/>
<keyword evidence="2" id="KW-1185">Reference proteome</keyword>
<proteinExistence type="predicted"/>
<reference evidence="1 2" key="1">
    <citation type="submission" date="2017-04" db="EMBL/GenBank/DDBJ databases">
        <title>Bacillus krulwichiae AM31D Genome sequencing and assembly.</title>
        <authorList>
            <person name="Krulwich T.A."/>
            <person name="Anastor L."/>
            <person name="Ehrlich R."/>
            <person name="Ehrlich G.D."/>
            <person name="Janto B."/>
        </authorList>
    </citation>
    <scope>NUCLEOTIDE SEQUENCE [LARGE SCALE GENOMIC DNA]</scope>
    <source>
        <strain evidence="1 2">AM31D</strain>
    </source>
</reference>
<accession>A0A1X9MB56</accession>
<dbReference type="STRING" id="199441.BkAM31D_05745"/>